<dbReference type="GO" id="GO:0036435">
    <property type="term" value="F:K48-linked polyubiquitin modification-dependent protein binding"/>
    <property type="evidence" value="ECO:0007669"/>
    <property type="project" value="TreeGrafter"/>
</dbReference>
<organism evidence="14 15">
    <name type="scientific">Fopius arisanus</name>
    <dbReference type="NCBI Taxonomy" id="64838"/>
    <lineage>
        <taxon>Eukaryota</taxon>
        <taxon>Metazoa</taxon>
        <taxon>Ecdysozoa</taxon>
        <taxon>Arthropoda</taxon>
        <taxon>Hexapoda</taxon>
        <taxon>Insecta</taxon>
        <taxon>Pterygota</taxon>
        <taxon>Neoptera</taxon>
        <taxon>Endopterygota</taxon>
        <taxon>Hymenoptera</taxon>
        <taxon>Apocrita</taxon>
        <taxon>Ichneumonoidea</taxon>
        <taxon>Braconidae</taxon>
        <taxon>Opiinae</taxon>
        <taxon>Fopius</taxon>
    </lineage>
</organism>
<dbReference type="KEGG" id="fas:105270696"/>
<keyword evidence="9" id="KW-0175">Coiled coil</keyword>
<evidence type="ECO:0000259" key="13">
    <source>
        <dbReference type="PROSITE" id="PS51873"/>
    </source>
</evidence>
<feature type="domain" description="RING-type" evidence="13">
    <location>
        <begin position="2153"/>
        <end position="2389"/>
    </location>
</feature>
<dbReference type="InterPro" id="IPR041031">
    <property type="entry name" value="RNF31_C"/>
</dbReference>
<dbReference type="PROSITE" id="PS50199">
    <property type="entry name" value="ZF_RANBP2_2"/>
    <property type="match status" value="1"/>
</dbReference>
<dbReference type="OrthoDB" id="9978677at2759"/>
<evidence type="ECO:0000256" key="1">
    <source>
        <dbReference type="ARBA" id="ARBA00008278"/>
    </source>
</evidence>
<evidence type="ECO:0000256" key="3">
    <source>
        <dbReference type="ARBA" id="ARBA00022723"/>
    </source>
</evidence>
<dbReference type="RefSeq" id="XP_011310105.1">
    <property type="nucleotide sequence ID" value="XM_011311803.1"/>
</dbReference>
<reference evidence="15" key="1">
    <citation type="submission" date="2025-08" db="UniProtKB">
        <authorList>
            <consortium name="RefSeq"/>
        </authorList>
    </citation>
    <scope>IDENTIFICATION</scope>
    <source>
        <strain evidence="15">USDA-PBARC FA_bdor</strain>
        <tissue evidence="15">Whole organism</tissue>
    </source>
</reference>
<dbReference type="InterPro" id="IPR032065">
    <property type="entry name" value="RNF31-UBA"/>
</dbReference>
<feature type="region of interest" description="Disordered" evidence="10">
    <location>
        <begin position="752"/>
        <end position="814"/>
    </location>
</feature>
<feature type="compositionally biased region" description="Basic and acidic residues" evidence="10">
    <location>
        <begin position="568"/>
        <end position="609"/>
    </location>
</feature>
<dbReference type="Pfam" id="PF18091">
    <property type="entry name" value="E3_UbLigase_RBR"/>
    <property type="match status" value="1"/>
</dbReference>
<dbReference type="SUPFAM" id="SSF57850">
    <property type="entry name" value="RING/U-box"/>
    <property type="match status" value="3"/>
</dbReference>
<evidence type="ECO:0000256" key="6">
    <source>
        <dbReference type="ARBA" id="ARBA00022786"/>
    </source>
</evidence>
<dbReference type="CTD" id="33950"/>
<keyword evidence="14" id="KW-1185">Reference proteome</keyword>
<keyword evidence="3" id="KW-0479">Metal-binding</keyword>
<feature type="domain" description="RanBP2-type" evidence="12">
    <location>
        <begin position="636"/>
        <end position="669"/>
    </location>
</feature>
<feature type="compositionally biased region" description="Basic residues" evidence="10">
    <location>
        <begin position="427"/>
        <end position="436"/>
    </location>
</feature>
<accession>A0A9R1TIM3</accession>
<dbReference type="InterPro" id="IPR001876">
    <property type="entry name" value="Znf_RanBP2"/>
</dbReference>
<feature type="region of interest" description="Disordered" evidence="10">
    <location>
        <begin position="359"/>
        <end position="609"/>
    </location>
</feature>
<feature type="region of interest" description="Disordered" evidence="10">
    <location>
        <begin position="1975"/>
        <end position="2025"/>
    </location>
</feature>
<dbReference type="GO" id="GO:0070530">
    <property type="term" value="F:K63-linked polyubiquitin modification-dependent protein binding"/>
    <property type="evidence" value="ECO:0007669"/>
    <property type="project" value="TreeGrafter"/>
</dbReference>
<evidence type="ECO:0000313" key="14">
    <source>
        <dbReference type="Proteomes" id="UP000694866"/>
    </source>
</evidence>
<dbReference type="InterPro" id="IPR047542">
    <property type="entry name" value="Rcat_RBR_RNF31-like"/>
</dbReference>
<dbReference type="Gene3D" id="3.30.40.10">
    <property type="entry name" value="Zinc/RING finger domain, C3HC4 (zinc finger)"/>
    <property type="match status" value="1"/>
</dbReference>
<dbReference type="Proteomes" id="UP000694866">
    <property type="component" value="Unplaced"/>
</dbReference>
<dbReference type="Gene3D" id="6.10.140.1100">
    <property type="match status" value="1"/>
</dbReference>
<dbReference type="GO" id="GO:1990450">
    <property type="term" value="F:linear polyubiquitin binding"/>
    <property type="evidence" value="ECO:0007669"/>
    <property type="project" value="TreeGrafter"/>
</dbReference>
<proteinExistence type="inferred from homology"/>
<dbReference type="GO" id="GO:0097039">
    <property type="term" value="P:protein linear polyubiquitination"/>
    <property type="evidence" value="ECO:0007669"/>
    <property type="project" value="TreeGrafter"/>
</dbReference>
<feature type="compositionally biased region" description="Acidic residues" evidence="10">
    <location>
        <begin position="409"/>
        <end position="418"/>
    </location>
</feature>
<feature type="compositionally biased region" description="Polar residues" evidence="10">
    <location>
        <begin position="1242"/>
        <end position="1251"/>
    </location>
</feature>
<feature type="compositionally biased region" description="Low complexity" evidence="10">
    <location>
        <begin position="399"/>
        <end position="408"/>
    </location>
</feature>
<evidence type="ECO:0000256" key="4">
    <source>
        <dbReference type="ARBA" id="ARBA00022737"/>
    </source>
</evidence>
<dbReference type="InterPro" id="IPR013083">
    <property type="entry name" value="Znf_RING/FYVE/PHD"/>
</dbReference>
<dbReference type="Gene3D" id="1.10.8.10">
    <property type="entry name" value="DNA helicase RuvA subunit, C-terminal domain"/>
    <property type="match status" value="1"/>
</dbReference>
<dbReference type="GO" id="GO:0061630">
    <property type="term" value="F:ubiquitin protein ligase activity"/>
    <property type="evidence" value="ECO:0007669"/>
    <property type="project" value="TreeGrafter"/>
</dbReference>
<feature type="compositionally biased region" description="Basic residues" evidence="10">
    <location>
        <begin position="124"/>
        <end position="136"/>
    </location>
</feature>
<dbReference type="GO" id="GO:0071797">
    <property type="term" value="C:LUBAC complex"/>
    <property type="evidence" value="ECO:0007669"/>
    <property type="project" value="InterPro"/>
</dbReference>
<feature type="compositionally biased region" description="Basic and acidic residues" evidence="10">
    <location>
        <begin position="842"/>
        <end position="855"/>
    </location>
</feature>
<feature type="region of interest" description="Disordered" evidence="10">
    <location>
        <begin position="235"/>
        <end position="286"/>
    </location>
</feature>
<feature type="compositionally biased region" description="Basic and acidic residues" evidence="10">
    <location>
        <begin position="495"/>
        <end position="512"/>
    </location>
</feature>
<feature type="compositionally biased region" description="Basic and acidic residues" evidence="10">
    <location>
        <begin position="478"/>
        <end position="487"/>
    </location>
</feature>
<feature type="compositionally biased region" description="Basic and acidic residues" evidence="10">
    <location>
        <begin position="175"/>
        <end position="190"/>
    </location>
</feature>
<feature type="compositionally biased region" description="Basic and acidic residues" evidence="10">
    <location>
        <begin position="1340"/>
        <end position="1369"/>
    </location>
</feature>
<feature type="compositionally biased region" description="Basic and acidic residues" evidence="10">
    <location>
        <begin position="1453"/>
        <end position="1468"/>
    </location>
</feature>
<dbReference type="PANTHER" id="PTHR16004:SF2">
    <property type="entry name" value="E3 UBIQUITIN-PROTEIN LIGASE LUBEL"/>
    <property type="match status" value="1"/>
</dbReference>
<evidence type="ECO:0000256" key="10">
    <source>
        <dbReference type="SAM" id="MobiDB-lite"/>
    </source>
</evidence>
<dbReference type="Pfam" id="PF22191">
    <property type="entry name" value="IBR_1"/>
    <property type="match status" value="1"/>
</dbReference>
<dbReference type="SMART" id="SM00647">
    <property type="entry name" value="IBR"/>
    <property type="match status" value="1"/>
</dbReference>
<dbReference type="InterPro" id="IPR044066">
    <property type="entry name" value="TRIAD_supradom"/>
</dbReference>
<feature type="compositionally biased region" description="Low complexity" evidence="10">
    <location>
        <begin position="513"/>
        <end position="528"/>
    </location>
</feature>
<dbReference type="Gene3D" id="2.30.30.380">
    <property type="entry name" value="Zn-finger domain of Sec23/24"/>
    <property type="match status" value="1"/>
</dbReference>
<sequence length="2519" mass="284118">MSNPGPEKWRPMAISNPSTRLRMARTMPHWVMAQDHQKSAPQSRGVPAPPKMPPPSLTGDCGDPDYEVIEFPPSNRSPNQNSSPQQRNPHVTLKCALCGSGNLFAKCDVCRESYCEACDDMNHKHPKRRGHTRRRIVTQEVSSRARPPLPPKGESQAPPVPPPRRNRRNTQARALKQESGVKKTLNHQERPLPSAPDSNIINQRTAQSHSALDSVGTGLDKMSTLQERYRRYQEAMRAQDASRRRISTPEGMREANTPRPLSLGNSRPILHTPPPPPPRSMMGSSSVSDLSAQHLWNPGMQQAQSMAHLGPRGVPLMWYPPGTPWDTSLSGSTMSLNHPGIWGYPMGYTPQAMLPPQYPGTLSRCHSPARSYKSRRSRPASPSPSTRSRKSMISRSRSRPPSDSPSDASSEESDESDFDDRLSRSSRNMRRTSLKRRGYEDDRCRISTSRRGHWRSEDQIPHRGDFSDLETRSYSSRHASEAEEDRRSRRGGSVLRDDSRRRLSETEEDRQRSISISRRSQRSSISRNSETDEDRRRDRRRRSQSTERSLEPDKIIDKPNGVRNHRRSSTDQDSDTRSNREAVRKIQRPKAEKPQVKVEVENSRALDNSKKLQDPGLELVKHMGIDDKRIKQKFNREGVVSEEWACEHCTFINDHKVKVCVVCCKTRNSALPPGVRNDPGDGKHRVSNSEESNSNIKVITDELKEKMAEKLPSKCTLTSPMRNLGTASGETPESSSPPAADLSLGVQAISIERGTSPPPQSIATQTYEVPQEVKATATRKSKLSPDPRQLFCDEDSDSEEPTRYNSPDLYPHVIQPQYVLQATSHRSRRNSIDSPHLYYRSREPSQSRYHQESPHHPPSPSVSLTRQGLEIVEMLRDAEKNGFSADDLRVALAQGAANPLEWLTHQWPHLVDTVQVLVSTRGREMPDDRNDIGILSGQEAREALRSCRGDVWTAVTKAIQIRQQKCAGIMSKGNFPLVDVIKALNNHGGNEDVALLELQKNLLKPFLMRIWGPPVGVENDEAAPRVEVAGAIDLSGIIDEKSVAAVGELEASNQVMSENHSHFPELQEDIPEDLIEKHSKIVKKSLIEGNNENDLFSSCEILRDDEKSINIERKTVKTQQNQGIRLIDKIVPESPEEKESEVNKPIVREINRKLIDQTNEIDRIGSSEAVEKFLSAMKSLPEQFLGPLTVALQGFQNKSANGIGNWKIAGPAVNPLYENVELPREIDKKVEGNPSERIPLTEISSGASISQREIEKSEGTKFPPILPQEMQKNLKNQVNKPKFSGESREKIKRKENQGIDVEKSRDNSATEKPIEKSNEKTTENESIPVKKMQINSEDGSDPKLKKEIPKESKFERQKKPRNSNDVKLREEIPVEQEILVEEHVNNVKVEEEIKNSKNEGINSPKKEINEVSSKSSKLVPEVMEKIEETEKAMGYTKNTEFTSGKSESPSEGGRPHDKVKDKKISDDKEEKLQGIDLLREQIEKDTENAVKSAEENELSEEFFDTLEEFKIPEVIEEMVKKVEVDLEGRNNYREDLIEGMRPETFELMIKESPVVAVNDAIPALESLVVQGSLKMNLVRLDEMTIGSDVNCEKSLDETILSGHRGTPQEKIRDVGKIRKNSVVKRTRQRAKSPVKRIYGRRIPGRATIKSFSPPKKNSVVVSRNSIKSGRLDGRTSETMTQNQNSEIDGKKDGEAKINIETVMKMKKPPGTPETLKNIKMSEDKTCEEMIAPEKSLREEKKFSIDEEIVTKIKMKTTGTSNLLQTAVRSDANDGRIKNENKVVTVDDKLRKSQSKIPVYQKKPQTVSVTSQKIIEVSSSVPVRTEITPPVRAIPVLSPTISSPNTAINDLIIKNNNKCRKESDNSPPFTPKNGEIDGKHQTNSPKGEIKISNIEEEIRECEGEIEEKEMEQVEAEESSEEEIVEIIEEITYSSNSDSTGSHKMATVLERRSSSEDPTGAELMLQRTLDRIKAELSNSEFEDEDAEEMMINSSEDDDEEIPEISEDSSVDNSLESSPPSSLPRDDVHTQIDQMITVNVKLNPSKLRASESEAIDPAVTPRKRFSIVASYVEQFEGEMPKRERKNSREVKDLLIPDKSPKNERERTARRLLAEEKVSSYEEAEVAASLISLKFNDEEAINAAKECGSVESAIAYLQQECELCTGRFAVSQMVSMLKCVHRCCNDCAKNYFTIQISDRNIVDAVCPFCKEPDLKDANEDDILEYFSILDIQLKSLLDPPIHELFQRKLRDRTLMQDPNFKWCAQCSSGFYANPNQKRLICPDCRSVTCAFCRRPWEKQHEGTTCEQFSAWKDENDPDNQAAGLAQHLADNGIDCPKCKFRYSLSRGGCMHFTCHQCKYEFCCGCGKAFMMGAKCTISSYCSKLGLHAHHPRNCLFYLRDKEPGQLQVLLRENKIEFNTVNRNNDRKCKVQLQKETPTGVVDAICNADVVENHAGLCRQHYVEYLAGLVLKAKLDPVEIFDLNEAKQELRRRGKVPPAKAQEISEMEYLRVCIQVVQEEIPLE</sequence>
<feature type="compositionally biased region" description="Low complexity" evidence="10">
    <location>
        <begin position="2008"/>
        <end position="2017"/>
    </location>
</feature>
<evidence type="ECO:0000256" key="5">
    <source>
        <dbReference type="ARBA" id="ARBA00022771"/>
    </source>
</evidence>
<feature type="region of interest" description="Disordered" evidence="10">
    <location>
        <begin position="1394"/>
        <end position="1468"/>
    </location>
</feature>
<feature type="compositionally biased region" description="Polar residues" evidence="10">
    <location>
        <begin position="1270"/>
        <end position="1279"/>
    </location>
</feature>
<feature type="compositionally biased region" description="Basic and acidic residues" evidence="10">
    <location>
        <begin position="1422"/>
        <end position="1431"/>
    </location>
</feature>
<feature type="compositionally biased region" description="Basic and acidic residues" evidence="10">
    <location>
        <begin position="544"/>
        <end position="557"/>
    </location>
</feature>
<feature type="region of interest" description="Disordered" evidence="10">
    <location>
        <begin position="1230"/>
        <end position="1369"/>
    </location>
</feature>
<feature type="compositionally biased region" description="Pro residues" evidence="10">
    <location>
        <begin position="47"/>
        <end position="56"/>
    </location>
</feature>
<feature type="compositionally biased region" description="Acidic residues" evidence="10">
    <location>
        <begin position="1978"/>
        <end position="2007"/>
    </location>
</feature>
<dbReference type="Pfam" id="PF01485">
    <property type="entry name" value="IBR"/>
    <property type="match status" value="1"/>
</dbReference>
<feature type="region of interest" description="Disordered" evidence="10">
    <location>
        <begin position="30"/>
        <end position="88"/>
    </location>
</feature>
<keyword evidence="6" id="KW-0833">Ubl conjugation pathway</keyword>
<protein>
    <submittedName>
        <fullName evidence="15">Uncharacterized protein LUBEL isoform X1</fullName>
    </submittedName>
</protein>
<feature type="compositionally biased region" description="Polar residues" evidence="10">
    <location>
        <begin position="716"/>
        <end position="737"/>
    </location>
</feature>
<keyword evidence="5 8" id="KW-0863">Zinc-finger</keyword>
<dbReference type="InterPro" id="IPR047540">
    <property type="entry name" value="BRcat_RBR_RNF31-like"/>
</dbReference>
<feature type="compositionally biased region" description="Low complexity" evidence="10">
    <location>
        <begin position="72"/>
        <end position="88"/>
    </location>
</feature>
<evidence type="ECO:0000259" key="12">
    <source>
        <dbReference type="PROSITE" id="PS50199"/>
    </source>
</evidence>
<feature type="region of interest" description="Disordered" evidence="10">
    <location>
        <begin position="716"/>
        <end position="740"/>
    </location>
</feature>
<dbReference type="GeneID" id="105270696"/>
<dbReference type="Pfam" id="PF16678">
    <property type="entry name" value="UBA_HOIP"/>
    <property type="match status" value="1"/>
</dbReference>
<feature type="compositionally biased region" description="Basic residues" evidence="10">
    <location>
        <begin position="387"/>
        <end position="398"/>
    </location>
</feature>
<feature type="region of interest" description="Disordered" evidence="10">
    <location>
        <begin position="1857"/>
        <end position="1885"/>
    </location>
</feature>
<comment type="similarity">
    <text evidence="1">Belongs to the RBR family.</text>
</comment>
<dbReference type="PROSITE" id="PS01358">
    <property type="entry name" value="ZF_RANBP2_1"/>
    <property type="match status" value="1"/>
</dbReference>
<evidence type="ECO:0000256" key="9">
    <source>
        <dbReference type="SAM" id="Coils"/>
    </source>
</evidence>
<keyword evidence="2" id="KW-0808">Transferase</keyword>
<evidence type="ECO:0000313" key="15">
    <source>
        <dbReference type="RefSeq" id="XP_011310105.1"/>
    </source>
</evidence>
<keyword evidence="4" id="KW-0677">Repeat</keyword>
<evidence type="ECO:0000256" key="2">
    <source>
        <dbReference type="ARBA" id="ARBA00022679"/>
    </source>
</evidence>
<feature type="region of interest" description="Disordered" evidence="10">
    <location>
        <begin position="842"/>
        <end position="865"/>
    </location>
</feature>
<evidence type="ECO:0000259" key="11">
    <source>
        <dbReference type="PROSITE" id="PS50089"/>
    </source>
</evidence>
<dbReference type="InterPro" id="IPR026254">
    <property type="entry name" value="RNF31-like"/>
</dbReference>
<dbReference type="PANTHER" id="PTHR16004">
    <property type="entry name" value="RING FINGER PROTEIN 31-RELATED"/>
    <property type="match status" value="1"/>
</dbReference>
<evidence type="ECO:0000256" key="8">
    <source>
        <dbReference type="PROSITE-ProRule" id="PRU00322"/>
    </source>
</evidence>
<keyword evidence="7" id="KW-0862">Zinc</keyword>
<feature type="domain" description="RING-type" evidence="11">
    <location>
        <begin position="2157"/>
        <end position="2206"/>
    </location>
</feature>
<dbReference type="InterPro" id="IPR001841">
    <property type="entry name" value="Znf_RING"/>
</dbReference>
<dbReference type="InterPro" id="IPR002867">
    <property type="entry name" value="IBR_dom"/>
</dbReference>
<feature type="coiled-coil region" evidence="9">
    <location>
        <begin position="1890"/>
        <end position="1917"/>
    </location>
</feature>
<dbReference type="GO" id="GO:0008270">
    <property type="term" value="F:zinc ion binding"/>
    <property type="evidence" value="ECO:0007669"/>
    <property type="project" value="UniProtKB-KW"/>
</dbReference>
<feature type="region of interest" description="Disordered" evidence="10">
    <location>
        <begin position="120"/>
        <end position="200"/>
    </location>
</feature>
<feature type="compositionally biased region" description="Basic and acidic residues" evidence="10">
    <location>
        <begin position="1283"/>
        <end position="1323"/>
    </location>
</feature>
<dbReference type="CDD" id="cd20351">
    <property type="entry name" value="Rcat_RBR_HOIP"/>
    <property type="match status" value="1"/>
</dbReference>
<gene>
    <name evidence="15" type="primary">LUBEL</name>
</gene>
<name>A0A9R1TIM3_9HYME</name>
<dbReference type="PROSITE" id="PS51873">
    <property type="entry name" value="TRIAD"/>
    <property type="match status" value="1"/>
</dbReference>
<dbReference type="CDD" id="cd20337">
    <property type="entry name" value="BRcat_RBR_HOIP"/>
    <property type="match status" value="1"/>
</dbReference>
<dbReference type="PROSITE" id="PS50089">
    <property type="entry name" value="ZF_RING_2"/>
    <property type="match status" value="1"/>
</dbReference>
<feature type="compositionally biased region" description="Basic and acidic residues" evidence="10">
    <location>
        <begin position="454"/>
        <end position="471"/>
    </location>
</feature>
<evidence type="ECO:0000256" key="7">
    <source>
        <dbReference type="ARBA" id="ARBA00022833"/>
    </source>
</evidence>
<feature type="compositionally biased region" description="Polar residues" evidence="10">
    <location>
        <begin position="1436"/>
        <end position="1449"/>
    </location>
</feature>